<dbReference type="Proteomes" id="UP000271162">
    <property type="component" value="Unassembled WGS sequence"/>
</dbReference>
<evidence type="ECO:0000256" key="3">
    <source>
        <dbReference type="ARBA" id="ARBA00022473"/>
    </source>
</evidence>
<keyword evidence="10" id="KW-1185">Reference proteome</keyword>
<comment type="function">
    <text evidence="8">Ligand for members of the frizzled family of seven transmembrane receptors.</text>
</comment>
<reference evidence="9 10" key="2">
    <citation type="submission" date="2018-11" db="EMBL/GenBank/DDBJ databases">
        <authorList>
            <consortium name="Pathogen Informatics"/>
        </authorList>
    </citation>
    <scope>NUCLEOTIDE SEQUENCE [LARGE SCALE GENOMIC DNA]</scope>
</reference>
<dbReference type="GO" id="GO:0005615">
    <property type="term" value="C:extracellular space"/>
    <property type="evidence" value="ECO:0007669"/>
    <property type="project" value="TreeGrafter"/>
</dbReference>
<comment type="subcellular location">
    <subcellularLocation>
        <location evidence="1 8">Secreted</location>
        <location evidence="1 8">Extracellular space</location>
        <location evidence="1 8">Extracellular matrix</location>
    </subcellularLocation>
</comment>
<keyword evidence="4" id="KW-0964">Secreted</keyword>
<dbReference type="GO" id="GO:0045165">
    <property type="term" value="P:cell fate commitment"/>
    <property type="evidence" value="ECO:0007669"/>
    <property type="project" value="TreeGrafter"/>
</dbReference>
<evidence type="ECO:0000256" key="6">
    <source>
        <dbReference type="ARBA" id="ARBA00022687"/>
    </source>
</evidence>
<keyword evidence="3 8" id="KW-0217">Developmental protein</keyword>
<evidence type="ECO:0000256" key="5">
    <source>
        <dbReference type="ARBA" id="ARBA00022530"/>
    </source>
</evidence>
<evidence type="ECO:0000256" key="7">
    <source>
        <dbReference type="ARBA" id="ARBA00023157"/>
    </source>
</evidence>
<keyword evidence="5" id="KW-0272">Extracellular matrix</keyword>
<dbReference type="WBParaSite" id="NBR_0000246901-mRNA-1">
    <property type="protein sequence ID" value="NBR_0000246901-mRNA-1"/>
    <property type="gene ID" value="NBR_0000246901"/>
</dbReference>
<keyword evidence="7" id="KW-1015">Disulfide bond</keyword>
<evidence type="ECO:0000313" key="9">
    <source>
        <dbReference type="EMBL" id="VDL66058.1"/>
    </source>
</evidence>
<evidence type="ECO:0000256" key="4">
    <source>
        <dbReference type="ARBA" id="ARBA00022525"/>
    </source>
</evidence>
<sequence length="103" mass="11266">MVSPDFVRTSSTPNAVRSYDYQGCSDNVQYGIAISREFVDAAERGKNASQRAILNLHNNRAGRQAGFEPATQSIRVYAQAQLKWCNAESGSPAQPVISGVCWK</sequence>
<dbReference type="GO" id="GO:0005109">
    <property type="term" value="F:frizzled binding"/>
    <property type="evidence" value="ECO:0007669"/>
    <property type="project" value="TreeGrafter"/>
</dbReference>
<evidence type="ECO:0000313" key="10">
    <source>
        <dbReference type="Proteomes" id="UP000271162"/>
    </source>
</evidence>
<evidence type="ECO:0000256" key="8">
    <source>
        <dbReference type="RuleBase" id="RU003500"/>
    </source>
</evidence>
<reference evidence="11" key="1">
    <citation type="submission" date="2017-02" db="UniProtKB">
        <authorList>
            <consortium name="WormBaseParasite"/>
        </authorList>
    </citation>
    <scope>IDENTIFICATION</scope>
</reference>
<keyword evidence="6 8" id="KW-0879">Wnt signaling pathway</keyword>
<dbReference type="InterPro" id="IPR005817">
    <property type="entry name" value="Wnt"/>
</dbReference>
<dbReference type="GO" id="GO:0030182">
    <property type="term" value="P:neuron differentiation"/>
    <property type="evidence" value="ECO:0007669"/>
    <property type="project" value="TreeGrafter"/>
</dbReference>
<comment type="similarity">
    <text evidence="2 8">Belongs to the Wnt family.</text>
</comment>
<dbReference type="Pfam" id="PF00110">
    <property type="entry name" value="wnt"/>
    <property type="match status" value="1"/>
</dbReference>
<accession>A0A0N4XIW7</accession>
<evidence type="ECO:0000256" key="2">
    <source>
        <dbReference type="ARBA" id="ARBA00005683"/>
    </source>
</evidence>
<dbReference type="AlphaFoldDB" id="A0A0N4XIW7"/>
<dbReference type="PANTHER" id="PTHR12027">
    <property type="entry name" value="WNT RELATED"/>
    <property type="match status" value="1"/>
</dbReference>
<dbReference type="STRING" id="27835.A0A0N4XIW7"/>
<protein>
    <recommendedName>
        <fullName evidence="8">Protein Wnt</fullName>
    </recommendedName>
</protein>
<organism evidence="11">
    <name type="scientific">Nippostrongylus brasiliensis</name>
    <name type="common">Rat hookworm</name>
    <dbReference type="NCBI Taxonomy" id="27835"/>
    <lineage>
        <taxon>Eukaryota</taxon>
        <taxon>Metazoa</taxon>
        <taxon>Ecdysozoa</taxon>
        <taxon>Nematoda</taxon>
        <taxon>Chromadorea</taxon>
        <taxon>Rhabditida</taxon>
        <taxon>Rhabditina</taxon>
        <taxon>Rhabditomorpha</taxon>
        <taxon>Strongyloidea</taxon>
        <taxon>Heligmosomidae</taxon>
        <taxon>Nippostrongylus</taxon>
    </lineage>
</organism>
<dbReference type="GO" id="GO:0005125">
    <property type="term" value="F:cytokine activity"/>
    <property type="evidence" value="ECO:0007669"/>
    <property type="project" value="TreeGrafter"/>
</dbReference>
<proteinExistence type="inferred from homology"/>
<evidence type="ECO:0000313" key="11">
    <source>
        <dbReference type="WBParaSite" id="NBR_0000246901-mRNA-1"/>
    </source>
</evidence>
<evidence type="ECO:0000256" key="1">
    <source>
        <dbReference type="ARBA" id="ARBA00004498"/>
    </source>
</evidence>
<dbReference type="EMBL" id="UYSL01002836">
    <property type="protein sequence ID" value="VDL66058.1"/>
    <property type="molecule type" value="Genomic_DNA"/>
</dbReference>
<gene>
    <name evidence="9" type="ORF">NBR_LOCUS2469</name>
</gene>
<dbReference type="GO" id="GO:0060070">
    <property type="term" value="P:canonical Wnt signaling pathway"/>
    <property type="evidence" value="ECO:0007669"/>
    <property type="project" value="TreeGrafter"/>
</dbReference>
<name>A0A0N4XIW7_NIPBR</name>